<dbReference type="InterPro" id="IPR016562">
    <property type="entry name" value="Proteasome_assmbl_chp_2_euk"/>
</dbReference>
<dbReference type="OrthoDB" id="10260712at2759"/>
<dbReference type="Pfam" id="PF09754">
    <property type="entry name" value="PAC2"/>
    <property type="match status" value="1"/>
</dbReference>
<evidence type="ECO:0000256" key="4">
    <source>
        <dbReference type="PIRNR" id="PIRNR010044"/>
    </source>
</evidence>
<keyword evidence="2 4" id="KW-0143">Chaperone</keyword>
<evidence type="ECO:0000313" key="5">
    <source>
        <dbReference type="EMBL" id="CCH58648.1"/>
    </source>
</evidence>
<organism evidence="5 6">
    <name type="scientific">Henningerozyma blattae (strain ATCC 34711 / CBS 6284 / DSM 70876 / NBRC 10599 / NRRL Y-10934 / UCD 77-7)</name>
    <name type="common">Yeast</name>
    <name type="synonym">Tetrapisispora blattae</name>
    <dbReference type="NCBI Taxonomy" id="1071380"/>
    <lineage>
        <taxon>Eukaryota</taxon>
        <taxon>Fungi</taxon>
        <taxon>Dikarya</taxon>
        <taxon>Ascomycota</taxon>
        <taxon>Saccharomycotina</taxon>
        <taxon>Saccharomycetes</taxon>
        <taxon>Saccharomycetales</taxon>
        <taxon>Saccharomycetaceae</taxon>
        <taxon>Henningerozyma</taxon>
    </lineage>
</organism>
<comment type="subunit">
    <text evidence="4">Component of the 20S proteasome chaperone.</text>
</comment>
<dbReference type="PANTHER" id="PTHR12970:SF1">
    <property type="entry name" value="PROTEASOME ASSEMBLY CHAPERONE 2"/>
    <property type="match status" value="1"/>
</dbReference>
<reference evidence="5 6" key="1">
    <citation type="journal article" date="2011" name="Proc. Natl. Acad. Sci. U.S.A.">
        <title>Evolutionary erosion of yeast sex chromosomes by mating-type switching accidents.</title>
        <authorList>
            <person name="Gordon J.L."/>
            <person name="Armisen D."/>
            <person name="Proux-Wera E."/>
            <person name="Oheigeartaigh S.S."/>
            <person name="Byrne K.P."/>
            <person name="Wolfe K.H."/>
        </authorList>
    </citation>
    <scope>NUCLEOTIDE SEQUENCE [LARGE SCALE GENOMIC DNA]</scope>
    <source>
        <strain evidence="6">ATCC 34711 / CBS 6284 / DSM 70876 / NBRC 10599 / NRRL Y-10934 / UCD 77-7</strain>
    </source>
</reference>
<dbReference type="eggNOG" id="KOG3112">
    <property type="taxonomic scope" value="Eukaryota"/>
</dbReference>
<dbReference type="Gene3D" id="3.40.50.10900">
    <property type="entry name" value="PAC-like subunit"/>
    <property type="match status" value="2"/>
</dbReference>
<dbReference type="GeneID" id="14493584"/>
<dbReference type="KEGG" id="tbl:TBLA_0A08580"/>
<keyword evidence="6" id="KW-1185">Reference proteome</keyword>
<dbReference type="STRING" id="1071380.I2GWZ6"/>
<evidence type="ECO:0000256" key="1">
    <source>
        <dbReference type="ARBA" id="ARBA00019186"/>
    </source>
</evidence>
<dbReference type="OMA" id="PISWKGV"/>
<dbReference type="AlphaFoldDB" id="I2GWZ6"/>
<comment type="similarity">
    <text evidence="3 4">Belongs to the PSMG2 family.</text>
</comment>
<dbReference type="GO" id="GO:0005634">
    <property type="term" value="C:nucleus"/>
    <property type="evidence" value="ECO:0007669"/>
    <property type="project" value="TreeGrafter"/>
</dbReference>
<protein>
    <recommendedName>
        <fullName evidence="1 4">Proteasome assembly chaperone 2</fullName>
    </recommendedName>
</protein>
<dbReference type="PANTHER" id="PTHR12970">
    <property type="entry name" value="PROTEASOME ASSEMBLY CHAPERONE 2"/>
    <property type="match status" value="1"/>
</dbReference>
<proteinExistence type="inferred from homology"/>
<accession>I2GWZ6</accession>
<dbReference type="Proteomes" id="UP000002866">
    <property type="component" value="Chromosome 1"/>
</dbReference>
<dbReference type="FunCoup" id="I2GWZ6">
    <property type="interactions" value="125"/>
</dbReference>
<dbReference type="HOGENOM" id="CLU_062640_2_1_1"/>
<dbReference type="GO" id="GO:0005829">
    <property type="term" value="C:cytosol"/>
    <property type="evidence" value="ECO:0007669"/>
    <property type="project" value="TreeGrafter"/>
</dbReference>
<sequence length="283" mass="32230">MPSLILPLVSTANVPQLTVDLLLHSTTENDIHAFKHIKSYSPETLLSFLGPVDKLPIEKNSSSSIYPNNQSYSTSFELFYNQSTDTYLIQQRTPIITGYLNTFINKTIVPIVNQYQIDNVILLDSHSPRDENYLINNDNADATIKIFSYGTCELPNLSEEILRELNNLSLSISSQETNELIESKIFQMTKQSLLKDLSTCQDAWKYSIDLIRSPLSESLKSINYFAMFVNEGDNSMDAKLFINYLKENLSTELKNSIKFNTPISWEGLYGKEMPDSFDQGIYI</sequence>
<dbReference type="InterPro" id="IPR038389">
    <property type="entry name" value="PSMG2_sf"/>
</dbReference>
<gene>
    <name evidence="5" type="primary">TBLA0A08580</name>
    <name evidence="5" type="ORF">TBLA_0A08580</name>
</gene>
<name>I2GWZ6_HENB6</name>
<comment type="function">
    <text evidence="4">Involved in 20S proteasome assembly.</text>
</comment>
<evidence type="ECO:0000256" key="3">
    <source>
        <dbReference type="ARBA" id="ARBA00025745"/>
    </source>
</evidence>
<dbReference type="RefSeq" id="XP_004178167.1">
    <property type="nucleotide sequence ID" value="XM_004178119.1"/>
</dbReference>
<dbReference type="InterPro" id="IPR019151">
    <property type="entry name" value="Proteasome_assmbl_chaperone_2"/>
</dbReference>
<dbReference type="GO" id="GO:0043248">
    <property type="term" value="P:proteasome assembly"/>
    <property type="evidence" value="ECO:0007669"/>
    <property type="project" value="TreeGrafter"/>
</dbReference>
<evidence type="ECO:0000313" key="6">
    <source>
        <dbReference type="Proteomes" id="UP000002866"/>
    </source>
</evidence>
<evidence type="ECO:0000256" key="2">
    <source>
        <dbReference type="ARBA" id="ARBA00023186"/>
    </source>
</evidence>
<dbReference type="EMBL" id="HE806316">
    <property type="protein sequence ID" value="CCH58648.1"/>
    <property type="molecule type" value="Genomic_DNA"/>
</dbReference>
<dbReference type="InParanoid" id="I2GWZ6"/>
<dbReference type="PIRSF" id="PIRSF010044">
    <property type="entry name" value="UCP010044"/>
    <property type="match status" value="1"/>
</dbReference>